<keyword evidence="8" id="KW-1185">Reference proteome</keyword>
<dbReference type="Gene3D" id="3.40.50.1110">
    <property type="entry name" value="SGNH hydrolase"/>
    <property type="match status" value="1"/>
</dbReference>
<dbReference type="EnsemblPlants" id="KEH23160">
    <property type="protein sequence ID" value="KEH23160"/>
    <property type="gene ID" value="MTR_7g068450"/>
</dbReference>
<name>A0A072UBD9_MEDTR</name>
<dbReference type="InterPro" id="IPR045136">
    <property type="entry name" value="Iah1-like"/>
</dbReference>
<gene>
    <name evidence="7" type="primary">25498743</name>
    <name evidence="5" type="ordered locus">MTR_7g068450</name>
    <name evidence="6" type="ORF">MtrunA17_Chr7g0242391</name>
</gene>
<dbReference type="InterPro" id="IPR013830">
    <property type="entry name" value="SGNH_hydro"/>
</dbReference>
<evidence type="ECO:0000313" key="6">
    <source>
        <dbReference type="EMBL" id="RHN46455.1"/>
    </source>
</evidence>
<dbReference type="PANTHER" id="PTHR14209">
    <property type="entry name" value="ISOAMYL ACETATE-HYDROLYZING ESTERASE 1"/>
    <property type="match status" value="1"/>
</dbReference>
<reference evidence="9" key="4">
    <citation type="journal article" date="2018" name="Nat. Plants">
        <title>Whole-genome landscape of Medicago truncatula symbiotic genes.</title>
        <authorList>
            <person name="Pecrix Y."/>
            <person name="Staton S.E."/>
            <person name="Sallet E."/>
            <person name="Lelandais-Briere C."/>
            <person name="Moreau S."/>
            <person name="Carrere S."/>
            <person name="Blein T."/>
            <person name="Jardinaud M.F."/>
            <person name="Latrasse D."/>
            <person name="Zouine M."/>
            <person name="Zahm M."/>
            <person name="Kreplak J."/>
            <person name="Mayjonade B."/>
            <person name="Satge C."/>
            <person name="Perez M."/>
            <person name="Cauet S."/>
            <person name="Marande W."/>
            <person name="Chantry-Darmon C."/>
            <person name="Lopez-Roques C."/>
            <person name="Bouchez O."/>
            <person name="Berard A."/>
            <person name="Debelle F."/>
            <person name="Munos S."/>
            <person name="Bendahmane A."/>
            <person name="Berges H."/>
            <person name="Niebel A."/>
            <person name="Buitink J."/>
            <person name="Frugier F."/>
            <person name="Benhamed M."/>
            <person name="Crespi M."/>
            <person name="Gouzy J."/>
            <person name="Gamas P."/>
        </authorList>
    </citation>
    <scope>NUCLEOTIDE SEQUENCE [LARGE SCALE GENOMIC DNA]</scope>
    <source>
        <strain evidence="9">cv. Jemalong A17</strain>
    </source>
</reference>
<proteinExistence type="inferred from homology"/>
<evidence type="ECO:0000313" key="9">
    <source>
        <dbReference type="Proteomes" id="UP000265566"/>
    </source>
</evidence>
<dbReference type="STRING" id="3880.A0A072UBD9"/>
<evidence type="ECO:0000256" key="3">
    <source>
        <dbReference type="ARBA" id="ARBA00022963"/>
    </source>
</evidence>
<keyword evidence="3" id="KW-0442">Lipid degradation</keyword>
<dbReference type="Proteomes" id="UP000265566">
    <property type="component" value="Chromosome 7"/>
</dbReference>
<dbReference type="CDD" id="cd01838">
    <property type="entry name" value="Isoamyl_acetate_hydrolase_like"/>
    <property type="match status" value="1"/>
</dbReference>
<dbReference type="GO" id="GO:0016042">
    <property type="term" value="P:lipid catabolic process"/>
    <property type="evidence" value="ECO:0007669"/>
    <property type="project" value="UniProtKB-KW"/>
</dbReference>
<dbReference type="Pfam" id="PF13472">
    <property type="entry name" value="Lipase_GDSL_2"/>
    <property type="match status" value="1"/>
</dbReference>
<dbReference type="HOGENOM" id="CLU_051989_0_2_1"/>
<keyword evidence="2 6" id="KW-0378">Hydrolase</keyword>
<dbReference type="KEGG" id="mtr:25498743"/>
<keyword evidence="3" id="KW-0443">Lipid metabolism</keyword>
<comment type="similarity">
    <text evidence="1">Belongs to the 'GDSL' lipolytic enzyme family.</text>
</comment>
<evidence type="ECO:0000256" key="1">
    <source>
        <dbReference type="ARBA" id="ARBA00008668"/>
    </source>
</evidence>
<dbReference type="Gramene" id="rna40942">
    <property type="protein sequence ID" value="RHN46455.1"/>
    <property type="gene ID" value="gene40942"/>
</dbReference>
<feature type="domain" description="SGNH hydrolase-type esterase" evidence="4">
    <location>
        <begin position="7"/>
        <end position="195"/>
    </location>
</feature>
<evidence type="ECO:0000259" key="4">
    <source>
        <dbReference type="Pfam" id="PF13472"/>
    </source>
</evidence>
<protein>
    <submittedName>
        <fullName evidence="5">GDSL-like lipase/acylhydrolase</fullName>
    </submittedName>
    <submittedName>
        <fullName evidence="6">Putative SGNH hydrolase-type esterase domain-containing protein</fullName>
    </submittedName>
</protein>
<dbReference type="Proteomes" id="UP000002051">
    <property type="component" value="Unassembled WGS sequence"/>
</dbReference>
<dbReference type="EMBL" id="CM001223">
    <property type="protein sequence ID" value="KEH23160.1"/>
    <property type="molecule type" value="Genomic_DNA"/>
</dbReference>
<reference evidence="6" key="5">
    <citation type="journal article" date="2018" name="Nat. Plants">
        <title>Whole-genome landscape of Medicago truncatula symbiotic genes.</title>
        <authorList>
            <person name="Pecrix Y."/>
            <person name="Gamas P."/>
            <person name="Carrere S."/>
        </authorList>
    </citation>
    <scope>NUCLEOTIDE SEQUENCE</scope>
    <source>
        <tissue evidence="6">Leaves</tissue>
    </source>
</reference>
<dbReference type="SUPFAM" id="SSF52266">
    <property type="entry name" value="SGNH hydrolase"/>
    <property type="match status" value="1"/>
</dbReference>
<evidence type="ECO:0000313" key="7">
    <source>
        <dbReference type="EnsemblPlants" id="KEH23160"/>
    </source>
</evidence>
<reference evidence="5 8" key="2">
    <citation type="journal article" date="2014" name="BMC Genomics">
        <title>An improved genome release (version Mt4.0) for the model legume Medicago truncatula.</title>
        <authorList>
            <person name="Tang H."/>
            <person name="Krishnakumar V."/>
            <person name="Bidwell S."/>
            <person name="Rosen B."/>
            <person name="Chan A."/>
            <person name="Zhou S."/>
            <person name="Gentzbittel L."/>
            <person name="Childs K.L."/>
            <person name="Yandell M."/>
            <person name="Gundlach H."/>
            <person name="Mayer K.F."/>
            <person name="Schwartz D.C."/>
            <person name="Town C.D."/>
        </authorList>
    </citation>
    <scope>GENOME REANNOTATION</scope>
    <source>
        <strain evidence="5">A17</strain>
        <strain evidence="7 8">cv. Jemalong A17</strain>
    </source>
</reference>
<accession>A0A072UBD9</accession>
<dbReference type="PANTHER" id="PTHR14209:SF21">
    <property type="entry name" value="HYDROLYZING ESTERASE-LIKE PROTEIN, PUTATIVE-RELATED"/>
    <property type="match status" value="1"/>
</dbReference>
<dbReference type="FunFam" id="3.40.50.1110:FF:000002">
    <property type="entry name" value="isoamyl acetate-hydrolyzing esterase 1 homolog"/>
    <property type="match status" value="1"/>
</dbReference>
<evidence type="ECO:0000256" key="2">
    <source>
        <dbReference type="ARBA" id="ARBA00022801"/>
    </source>
</evidence>
<organism evidence="5 8">
    <name type="scientific">Medicago truncatula</name>
    <name type="common">Barrel medic</name>
    <name type="synonym">Medicago tribuloides</name>
    <dbReference type="NCBI Taxonomy" id="3880"/>
    <lineage>
        <taxon>Eukaryota</taxon>
        <taxon>Viridiplantae</taxon>
        <taxon>Streptophyta</taxon>
        <taxon>Embryophyta</taxon>
        <taxon>Tracheophyta</taxon>
        <taxon>Spermatophyta</taxon>
        <taxon>Magnoliopsida</taxon>
        <taxon>eudicotyledons</taxon>
        <taxon>Gunneridae</taxon>
        <taxon>Pentapetalae</taxon>
        <taxon>rosids</taxon>
        <taxon>fabids</taxon>
        <taxon>Fabales</taxon>
        <taxon>Fabaceae</taxon>
        <taxon>Papilionoideae</taxon>
        <taxon>50 kb inversion clade</taxon>
        <taxon>NPAAA clade</taxon>
        <taxon>Hologalegina</taxon>
        <taxon>IRL clade</taxon>
        <taxon>Trifolieae</taxon>
        <taxon>Medicago</taxon>
    </lineage>
</organism>
<evidence type="ECO:0000313" key="5">
    <source>
        <dbReference type="EMBL" id="KEH23160.1"/>
    </source>
</evidence>
<dbReference type="InterPro" id="IPR036514">
    <property type="entry name" value="SGNH_hydro_sf"/>
</dbReference>
<evidence type="ECO:0000313" key="8">
    <source>
        <dbReference type="Proteomes" id="UP000002051"/>
    </source>
</evidence>
<dbReference type="EMBL" id="PSQE01000007">
    <property type="protein sequence ID" value="RHN46455.1"/>
    <property type="molecule type" value="Genomic_DNA"/>
</dbReference>
<dbReference type="AlphaFoldDB" id="A0A072UBD9"/>
<reference evidence="7" key="3">
    <citation type="submission" date="2015-04" db="UniProtKB">
        <authorList>
            <consortium name="EnsemblPlants"/>
        </authorList>
    </citation>
    <scope>IDENTIFICATION</scope>
    <source>
        <strain evidence="7">cv. Jemalong A17</strain>
    </source>
</reference>
<reference evidence="5 8" key="1">
    <citation type="journal article" date="2011" name="Nature">
        <title>The Medicago genome provides insight into the evolution of rhizobial symbioses.</title>
        <authorList>
            <person name="Young N.D."/>
            <person name="Debelle F."/>
            <person name="Oldroyd G.E."/>
            <person name="Geurts R."/>
            <person name="Cannon S.B."/>
            <person name="Udvardi M.K."/>
            <person name="Benedito V.A."/>
            <person name="Mayer K.F."/>
            <person name="Gouzy J."/>
            <person name="Schoof H."/>
            <person name="Van de Peer Y."/>
            <person name="Proost S."/>
            <person name="Cook D.R."/>
            <person name="Meyers B.C."/>
            <person name="Spannagl M."/>
            <person name="Cheung F."/>
            <person name="De Mita S."/>
            <person name="Krishnakumar V."/>
            <person name="Gundlach H."/>
            <person name="Zhou S."/>
            <person name="Mudge J."/>
            <person name="Bharti A.K."/>
            <person name="Murray J.D."/>
            <person name="Naoumkina M.A."/>
            <person name="Rosen B."/>
            <person name="Silverstein K.A."/>
            <person name="Tang H."/>
            <person name="Rombauts S."/>
            <person name="Zhao P.X."/>
            <person name="Zhou P."/>
            <person name="Barbe V."/>
            <person name="Bardou P."/>
            <person name="Bechner M."/>
            <person name="Bellec A."/>
            <person name="Berger A."/>
            <person name="Berges H."/>
            <person name="Bidwell S."/>
            <person name="Bisseling T."/>
            <person name="Choisne N."/>
            <person name="Couloux A."/>
            <person name="Denny R."/>
            <person name="Deshpande S."/>
            <person name="Dai X."/>
            <person name="Doyle J.J."/>
            <person name="Dudez A.M."/>
            <person name="Farmer A.D."/>
            <person name="Fouteau S."/>
            <person name="Franken C."/>
            <person name="Gibelin C."/>
            <person name="Gish J."/>
            <person name="Goldstein S."/>
            <person name="Gonzalez A.J."/>
            <person name="Green P.J."/>
            <person name="Hallab A."/>
            <person name="Hartog M."/>
            <person name="Hua A."/>
            <person name="Humphray S.J."/>
            <person name="Jeong D.H."/>
            <person name="Jing Y."/>
            <person name="Jocker A."/>
            <person name="Kenton S.M."/>
            <person name="Kim D.J."/>
            <person name="Klee K."/>
            <person name="Lai H."/>
            <person name="Lang C."/>
            <person name="Lin S."/>
            <person name="Macmil S.L."/>
            <person name="Magdelenat G."/>
            <person name="Matthews L."/>
            <person name="McCorrison J."/>
            <person name="Monaghan E.L."/>
            <person name="Mun J.H."/>
            <person name="Najar F.Z."/>
            <person name="Nicholson C."/>
            <person name="Noirot C."/>
            <person name="O'Bleness M."/>
            <person name="Paule C.R."/>
            <person name="Poulain J."/>
            <person name="Prion F."/>
            <person name="Qin B."/>
            <person name="Qu C."/>
            <person name="Retzel E.F."/>
            <person name="Riddle C."/>
            <person name="Sallet E."/>
            <person name="Samain S."/>
            <person name="Samson N."/>
            <person name="Sanders I."/>
            <person name="Saurat O."/>
            <person name="Scarpelli C."/>
            <person name="Schiex T."/>
            <person name="Segurens B."/>
            <person name="Severin A.J."/>
            <person name="Sherrier D.J."/>
            <person name="Shi R."/>
            <person name="Sims S."/>
            <person name="Singer S.R."/>
            <person name="Sinharoy S."/>
            <person name="Sterck L."/>
            <person name="Viollet A."/>
            <person name="Wang B.B."/>
            <person name="Wang K."/>
            <person name="Wang M."/>
            <person name="Wang X."/>
            <person name="Warfsmann J."/>
            <person name="Weissenbach J."/>
            <person name="White D.D."/>
            <person name="White J.D."/>
            <person name="Wiley G.B."/>
            <person name="Wincker P."/>
            <person name="Xing Y."/>
            <person name="Yang L."/>
            <person name="Yao Z."/>
            <person name="Ying F."/>
            <person name="Zhai J."/>
            <person name="Zhou L."/>
            <person name="Zuber A."/>
            <person name="Denarie J."/>
            <person name="Dixon R.A."/>
            <person name="May G.D."/>
            <person name="Schwartz D.C."/>
            <person name="Rogers J."/>
            <person name="Quetier F."/>
            <person name="Town C.D."/>
            <person name="Roe B.A."/>
        </authorList>
    </citation>
    <scope>NUCLEOTIDE SEQUENCE [LARGE SCALE GENOMIC DNA]</scope>
    <source>
        <strain evidence="5">A17</strain>
        <strain evidence="7 8">cv. Jemalong A17</strain>
    </source>
</reference>
<sequence length="257" mass="29417">MRPKFVLFGSSIVQYNHYGEGWGATLAHLYGRKVDIVLRGYAGWNSTRGLQVVDDIFPKISIEQRDQPALAIVYFGGNDSHLPHPSGLGPHVRLEEYIQNMCKIANYLKINSPKTRLIFLSCPPIGDEQTEGNIDAFGKAIRTNEVRKQYSDALLNMCSHMNIKAIDLWSLIQRRDDWKEVCFIDGIHFSAEGSEMVSKEIIKVIKEAEWEPNLYWKTMPVEFGEDSPFDPIHPLDPTKTINISNIPFPHGEDWEWE</sequence>
<dbReference type="GO" id="GO:0016787">
    <property type="term" value="F:hydrolase activity"/>
    <property type="evidence" value="ECO:0007669"/>
    <property type="project" value="UniProtKB-KW"/>
</dbReference>
<dbReference type="OrthoDB" id="671439at2759"/>